<dbReference type="PANTHER" id="PTHR12993:SF30">
    <property type="entry name" value="N-ACETYL-ALPHA-D-GLUCOSAMINYL L-MALATE DEACETYLASE 1"/>
    <property type="match status" value="1"/>
</dbReference>
<reference evidence="2 3" key="1">
    <citation type="submission" date="2020-08" db="EMBL/GenBank/DDBJ databases">
        <title>Genomic Encyclopedia of Type Strains, Phase IV (KMG-IV): sequencing the most valuable type-strain genomes for metagenomic binning, comparative biology and taxonomic classification.</title>
        <authorList>
            <person name="Goeker M."/>
        </authorList>
    </citation>
    <scope>NUCLEOTIDE SEQUENCE [LARGE SCALE GENOMIC DNA]</scope>
    <source>
        <strain evidence="2 3">DSM 24696</strain>
    </source>
</reference>
<dbReference type="PANTHER" id="PTHR12993">
    <property type="entry name" value="N-ACETYLGLUCOSAMINYL-PHOSPHATIDYLINOSITOL DE-N-ACETYLASE-RELATED"/>
    <property type="match status" value="1"/>
</dbReference>
<dbReference type="Proteomes" id="UP000551878">
    <property type="component" value="Unassembled WGS sequence"/>
</dbReference>
<proteinExistence type="predicted"/>
<keyword evidence="3" id="KW-1185">Reference proteome</keyword>
<name>A0A840QQD4_9BACI</name>
<dbReference type="InterPro" id="IPR024078">
    <property type="entry name" value="LmbE-like_dom_sf"/>
</dbReference>
<dbReference type="Gene3D" id="3.40.50.10320">
    <property type="entry name" value="LmbE-like"/>
    <property type="match status" value="1"/>
</dbReference>
<comment type="cofactor">
    <cofactor evidence="1">
        <name>Zn(2+)</name>
        <dbReference type="ChEBI" id="CHEBI:29105"/>
    </cofactor>
</comment>
<evidence type="ECO:0000256" key="1">
    <source>
        <dbReference type="ARBA" id="ARBA00001947"/>
    </source>
</evidence>
<dbReference type="RefSeq" id="WP_184664025.1">
    <property type="nucleotide sequence ID" value="NZ_JACHHB010000007.1"/>
</dbReference>
<sequence length="239" mass="26907">MKATETINLLAFGAHPDDVEIGMGATLFLQKQKGYKTGICSLTLGEMSSNGTVEKRQEEAEKAANHLEVDKRIQLEIPDRHIHPYDDSQVRAVVEVIRRYQPQMIFAPFDKDRHPDHTACHALVKEAFFSAGVRKCYQDLGLQPFRPEALWFYPINGTFEPDVVVDISDVVNTKQRALEAYESQFFAEGESVKTPLNNGYLQSVSARDRLFGQQIGTTYGEGFVQNGPRKIKDLLGDKT</sequence>
<protein>
    <submittedName>
        <fullName evidence="2">Bacillithiol biosynthesis deacetylase BshB1</fullName>
    </submittedName>
</protein>
<dbReference type="InterPro" id="IPR023842">
    <property type="entry name" value="Bacillithiol_biosynth_BshB1"/>
</dbReference>
<dbReference type="NCBIfam" id="TIGR04001">
    <property type="entry name" value="thiol_BshB1"/>
    <property type="match status" value="1"/>
</dbReference>
<dbReference type="InterPro" id="IPR003737">
    <property type="entry name" value="GlcNAc_PI_deacetylase-related"/>
</dbReference>
<accession>A0A840QQD4</accession>
<dbReference type="AlphaFoldDB" id="A0A840QQD4"/>
<gene>
    <name evidence="2" type="ORF">HNQ41_001764</name>
</gene>
<evidence type="ECO:0000313" key="2">
    <source>
        <dbReference type="EMBL" id="MBB5173575.1"/>
    </source>
</evidence>
<dbReference type="Pfam" id="PF02585">
    <property type="entry name" value="PIG-L"/>
    <property type="match status" value="1"/>
</dbReference>
<dbReference type="GO" id="GO:0071793">
    <property type="term" value="P:bacillithiol biosynthetic process"/>
    <property type="evidence" value="ECO:0007669"/>
    <property type="project" value="InterPro"/>
</dbReference>
<dbReference type="GO" id="GO:0016811">
    <property type="term" value="F:hydrolase activity, acting on carbon-nitrogen (but not peptide) bonds, in linear amides"/>
    <property type="evidence" value="ECO:0007669"/>
    <property type="project" value="TreeGrafter"/>
</dbReference>
<dbReference type="EMBL" id="JACHHB010000007">
    <property type="protein sequence ID" value="MBB5173575.1"/>
    <property type="molecule type" value="Genomic_DNA"/>
</dbReference>
<dbReference type="SUPFAM" id="SSF102588">
    <property type="entry name" value="LmbE-like"/>
    <property type="match status" value="1"/>
</dbReference>
<comment type="caution">
    <text evidence="2">The sequence shown here is derived from an EMBL/GenBank/DDBJ whole genome shotgun (WGS) entry which is preliminary data.</text>
</comment>
<organism evidence="2 3">
    <name type="scientific">Texcoconibacillus texcoconensis</name>
    <dbReference type="NCBI Taxonomy" id="1095777"/>
    <lineage>
        <taxon>Bacteria</taxon>
        <taxon>Bacillati</taxon>
        <taxon>Bacillota</taxon>
        <taxon>Bacilli</taxon>
        <taxon>Bacillales</taxon>
        <taxon>Bacillaceae</taxon>
        <taxon>Texcoconibacillus</taxon>
    </lineage>
</organism>
<evidence type="ECO:0000313" key="3">
    <source>
        <dbReference type="Proteomes" id="UP000551878"/>
    </source>
</evidence>
<dbReference type="GO" id="GO:0019213">
    <property type="term" value="F:deacetylase activity"/>
    <property type="evidence" value="ECO:0007669"/>
    <property type="project" value="InterPro"/>
</dbReference>